<evidence type="ECO:0000256" key="3">
    <source>
        <dbReference type="ARBA" id="ARBA00022741"/>
    </source>
</evidence>
<evidence type="ECO:0000256" key="4">
    <source>
        <dbReference type="ARBA" id="ARBA00022755"/>
    </source>
</evidence>
<comment type="caution">
    <text evidence="7">The sequence shown here is derived from an EMBL/GenBank/DDBJ whole genome shotgun (WGS) entry which is preliminary data.</text>
</comment>
<dbReference type="HAMAP" id="MF_01926">
    <property type="entry name" value="PurS"/>
    <property type="match status" value="1"/>
</dbReference>
<dbReference type="PANTHER" id="PTHR34696">
    <property type="entry name" value="PHOSPHORIBOSYLFORMYLGLYCINAMIDINE SYNTHASE SUBUNIT PURS"/>
    <property type="match status" value="1"/>
</dbReference>
<dbReference type="EMBL" id="PXYV01000038">
    <property type="protein sequence ID" value="PSR21247.1"/>
    <property type="molecule type" value="Genomic_DNA"/>
</dbReference>
<dbReference type="Proteomes" id="UP000241848">
    <property type="component" value="Unassembled WGS sequence"/>
</dbReference>
<evidence type="ECO:0000256" key="2">
    <source>
        <dbReference type="ARBA" id="ARBA00022598"/>
    </source>
</evidence>
<reference evidence="7 8" key="1">
    <citation type="journal article" date="2014" name="BMC Genomics">
        <title>Comparison of environmental and isolate Sulfobacillus genomes reveals diverse carbon, sulfur, nitrogen, and hydrogen metabolisms.</title>
        <authorList>
            <person name="Justice N.B."/>
            <person name="Norman A."/>
            <person name="Brown C.T."/>
            <person name="Singh A."/>
            <person name="Thomas B.C."/>
            <person name="Banfield J.F."/>
        </authorList>
    </citation>
    <scope>NUCLEOTIDE SEQUENCE [LARGE SCALE GENOMIC DNA]</scope>
    <source>
        <strain evidence="7">AMDSBA3</strain>
    </source>
</reference>
<evidence type="ECO:0000256" key="5">
    <source>
        <dbReference type="ARBA" id="ARBA00022840"/>
    </source>
</evidence>
<keyword evidence="5 6" id="KW-0067">ATP-binding</keyword>
<accession>A0A2T2WG72</accession>
<evidence type="ECO:0000256" key="1">
    <source>
        <dbReference type="ARBA" id="ARBA00022490"/>
    </source>
</evidence>
<keyword evidence="2 6" id="KW-0436">Ligase</keyword>
<dbReference type="GO" id="GO:0005737">
    <property type="term" value="C:cytoplasm"/>
    <property type="evidence" value="ECO:0007669"/>
    <property type="project" value="UniProtKB-SubCell"/>
</dbReference>
<protein>
    <recommendedName>
        <fullName evidence="6">Phosphoribosylformylglycinamidine synthase subunit PurS</fullName>
        <shortName evidence="6">FGAM synthase</shortName>
        <ecNumber evidence="6">6.3.5.3</ecNumber>
    </recommendedName>
    <alternativeName>
        <fullName evidence="6">Formylglycinamide ribonucleotide amidotransferase subunit III</fullName>
        <shortName evidence="6">FGAR amidotransferase III</shortName>
        <shortName evidence="6">FGAR-AT III</shortName>
    </alternativeName>
    <alternativeName>
        <fullName evidence="6">Phosphoribosylformylglycinamidine synthase subunit III</fullName>
    </alternativeName>
</protein>
<dbReference type="GO" id="GO:0006189">
    <property type="term" value="P:'de novo' IMP biosynthetic process"/>
    <property type="evidence" value="ECO:0007669"/>
    <property type="project" value="UniProtKB-UniRule"/>
</dbReference>
<dbReference type="UniPathway" id="UPA00074">
    <property type="reaction ID" value="UER00128"/>
</dbReference>
<comment type="similarity">
    <text evidence="6">Belongs to the PurS family.</text>
</comment>
<gene>
    <name evidence="6" type="primary">purS</name>
    <name evidence="7" type="ORF">C7B45_11505</name>
</gene>
<dbReference type="AlphaFoldDB" id="A0A2T2WG72"/>
<comment type="subunit">
    <text evidence="6">Part of the FGAM synthase complex composed of 1 PurL, 1 PurQ and 2 PurS subunits.</text>
</comment>
<dbReference type="Gene3D" id="3.30.1280.10">
    <property type="entry name" value="Phosphoribosylformylglycinamidine synthase subunit PurS"/>
    <property type="match status" value="1"/>
</dbReference>
<dbReference type="EC" id="6.3.5.3" evidence="6"/>
<evidence type="ECO:0000313" key="7">
    <source>
        <dbReference type="EMBL" id="PSR21247.1"/>
    </source>
</evidence>
<evidence type="ECO:0000256" key="6">
    <source>
        <dbReference type="HAMAP-Rule" id="MF_01926"/>
    </source>
</evidence>
<dbReference type="NCBIfam" id="TIGR00302">
    <property type="entry name" value="phosphoribosylformylglycinamidine synthase subunit PurS"/>
    <property type="match status" value="1"/>
</dbReference>
<sequence length="83" mass="9035">MPQFEAVVTIELKPDILDPAGEATGHVLQQLGYPLEQLRIGRHITLTVQAADVAQAERLVGEMAQNLLANPVMETYQVQVKAG</sequence>
<dbReference type="GO" id="GO:0004642">
    <property type="term" value="F:phosphoribosylformylglycinamidine synthase activity"/>
    <property type="evidence" value="ECO:0007669"/>
    <property type="project" value="UniProtKB-UniRule"/>
</dbReference>
<comment type="pathway">
    <text evidence="6">Purine metabolism; IMP biosynthesis via de novo pathway; 5-amino-1-(5-phospho-D-ribosyl)imidazole from N(2)-formyl-N(1)-(5-phospho-D-ribosyl)glycinamide: step 1/2.</text>
</comment>
<comment type="subcellular location">
    <subcellularLocation>
        <location evidence="6">Cytoplasm</location>
    </subcellularLocation>
</comment>
<name>A0A2T2WG72_9FIRM</name>
<comment type="catalytic activity">
    <reaction evidence="6">
        <text>N(2)-formyl-N(1)-(5-phospho-beta-D-ribosyl)glycinamide + L-glutamine + ATP + H2O = 2-formamido-N(1)-(5-O-phospho-beta-D-ribosyl)acetamidine + L-glutamate + ADP + phosphate + H(+)</text>
        <dbReference type="Rhea" id="RHEA:17129"/>
        <dbReference type="ChEBI" id="CHEBI:15377"/>
        <dbReference type="ChEBI" id="CHEBI:15378"/>
        <dbReference type="ChEBI" id="CHEBI:29985"/>
        <dbReference type="ChEBI" id="CHEBI:30616"/>
        <dbReference type="ChEBI" id="CHEBI:43474"/>
        <dbReference type="ChEBI" id="CHEBI:58359"/>
        <dbReference type="ChEBI" id="CHEBI:147286"/>
        <dbReference type="ChEBI" id="CHEBI:147287"/>
        <dbReference type="ChEBI" id="CHEBI:456216"/>
        <dbReference type="EC" id="6.3.5.3"/>
    </reaction>
</comment>
<keyword evidence="1 6" id="KW-0963">Cytoplasm</keyword>
<dbReference type="InterPro" id="IPR003850">
    <property type="entry name" value="PurS"/>
</dbReference>
<keyword evidence="4 6" id="KW-0658">Purine biosynthesis</keyword>
<dbReference type="InterPro" id="IPR036604">
    <property type="entry name" value="PurS-like_sf"/>
</dbReference>
<dbReference type="PANTHER" id="PTHR34696:SF1">
    <property type="entry name" value="PHOSPHORIBOSYLFORMYLGLYCINAMIDINE SYNTHASE SUBUNIT PURS"/>
    <property type="match status" value="1"/>
</dbReference>
<dbReference type="SUPFAM" id="SSF82697">
    <property type="entry name" value="PurS-like"/>
    <property type="match status" value="1"/>
</dbReference>
<organism evidence="7 8">
    <name type="scientific">Sulfobacillus acidophilus</name>
    <dbReference type="NCBI Taxonomy" id="53633"/>
    <lineage>
        <taxon>Bacteria</taxon>
        <taxon>Bacillati</taxon>
        <taxon>Bacillota</taxon>
        <taxon>Clostridia</taxon>
        <taxon>Eubacteriales</taxon>
        <taxon>Clostridiales Family XVII. Incertae Sedis</taxon>
        <taxon>Sulfobacillus</taxon>
    </lineage>
</organism>
<dbReference type="Pfam" id="PF02700">
    <property type="entry name" value="PurS"/>
    <property type="match status" value="1"/>
</dbReference>
<comment type="function">
    <text evidence="6">Part of the phosphoribosylformylglycinamidine synthase complex involved in the purines biosynthetic pathway. Catalyzes the ATP-dependent conversion of formylglycinamide ribonucleotide (FGAR) and glutamine to yield formylglycinamidine ribonucleotide (FGAM) and glutamate. The FGAM synthase complex is composed of three subunits. PurQ produces an ammonia molecule by converting glutamine to glutamate. PurL transfers the ammonia molecule to FGAR to form FGAM in an ATP-dependent manner. PurS interacts with PurQ and PurL and is thought to assist in the transfer of the ammonia molecule from PurQ to PurL.</text>
</comment>
<proteinExistence type="inferred from homology"/>
<evidence type="ECO:0000313" key="8">
    <source>
        <dbReference type="Proteomes" id="UP000241848"/>
    </source>
</evidence>
<keyword evidence="3 6" id="KW-0547">Nucleotide-binding</keyword>
<dbReference type="GO" id="GO:0005524">
    <property type="term" value="F:ATP binding"/>
    <property type="evidence" value="ECO:0007669"/>
    <property type="project" value="UniProtKB-UniRule"/>
</dbReference>
<dbReference type="NCBIfam" id="NF004630">
    <property type="entry name" value="PRK05974.1"/>
    <property type="match status" value="1"/>
</dbReference>